<keyword evidence="1" id="KW-0732">Signal</keyword>
<dbReference type="EMBL" id="CP002959">
    <property type="protein sequence ID" value="AFM12398.1"/>
    <property type="molecule type" value="Genomic_DNA"/>
</dbReference>
<proteinExistence type="predicted"/>
<evidence type="ECO:0000256" key="1">
    <source>
        <dbReference type="SAM" id="SignalP"/>
    </source>
</evidence>
<evidence type="ECO:0008006" key="4">
    <source>
        <dbReference type="Google" id="ProtNLM"/>
    </source>
</evidence>
<dbReference type="Proteomes" id="UP000006048">
    <property type="component" value="Chromosome"/>
</dbReference>
<keyword evidence="3" id="KW-1185">Reference proteome</keyword>
<feature type="chain" id="PRO_5003685903" description="Curli production assembly/transport component CsgG" evidence="1">
    <location>
        <begin position="21"/>
        <end position="374"/>
    </location>
</feature>
<name>I4B541_TURPD</name>
<reference evidence="2 3" key="1">
    <citation type="submission" date="2012-06" db="EMBL/GenBank/DDBJ databases">
        <title>The complete chromosome of genome of Turneriella parva DSM 21527.</title>
        <authorList>
            <consortium name="US DOE Joint Genome Institute (JGI-PGF)"/>
            <person name="Lucas S."/>
            <person name="Han J."/>
            <person name="Lapidus A."/>
            <person name="Bruce D."/>
            <person name="Goodwin L."/>
            <person name="Pitluck S."/>
            <person name="Peters L."/>
            <person name="Kyrpides N."/>
            <person name="Mavromatis K."/>
            <person name="Ivanova N."/>
            <person name="Mikhailova N."/>
            <person name="Chertkov O."/>
            <person name="Detter J.C."/>
            <person name="Tapia R."/>
            <person name="Han C."/>
            <person name="Land M."/>
            <person name="Hauser L."/>
            <person name="Markowitz V."/>
            <person name="Cheng J.-F."/>
            <person name="Hugenholtz P."/>
            <person name="Woyke T."/>
            <person name="Wu D."/>
            <person name="Gronow S."/>
            <person name="Wellnitz S."/>
            <person name="Brambilla E."/>
            <person name="Klenk H.-P."/>
            <person name="Eisen J.A."/>
        </authorList>
    </citation>
    <scope>NUCLEOTIDE SEQUENCE [LARGE SCALE GENOMIC DNA]</scope>
    <source>
        <strain evidence="3">ATCC BAA-1111 / DSM 21527 / NCTC 11395 / H</strain>
    </source>
</reference>
<evidence type="ECO:0000313" key="2">
    <source>
        <dbReference type="EMBL" id="AFM12398.1"/>
    </source>
</evidence>
<dbReference type="STRING" id="869212.Turpa_1751"/>
<dbReference type="AlphaFoldDB" id="I4B541"/>
<dbReference type="KEGG" id="tpx:Turpa_1751"/>
<dbReference type="RefSeq" id="WP_014802907.1">
    <property type="nucleotide sequence ID" value="NC_018020.1"/>
</dbReference>
<evidence type="ECO:0000313" key="3">
    <source>
        <dbReference type="Proteomes" id="UP000006048"/>
    </source>
</evidence>
<dbReference type="HOGENOM" id="CLU_058829_0_0_12"/>
<feature type="signal peptide" evidence="1">
    <location>
        <begin position="1"/>
        <end position="20"/>
    </location>
</feature>
<accession>I4B541</accession>
<protein>
    <recommendedName>
        <fullName evidence="4">Curli production assembly/transport component CsgG</fullName>
    </recommendedName>
</protein>
<sequence>MQAPIFKLLLLALASSALGAARLPRVMVLETVNRSGDPNLKYLEASISDAIRTELKNRFLFTEIPVEQRNALAEKNYIFPQDFDTETAAVALGLLGRQDIVVTGSFRGNAGNARSIIVEIRIIGVGEKKILKTISHKAAVDSSVFNTLQKIATESAIEMEKILPSKDEFARISLADSFYEGGLNQVLVSFGFAPSLFAASGGIATGSELSPKDFNNLTVRAAYRRNSVYRENLYLEARGSVDFGSNKYALKQTELSDLNLPASHLGYRISAPVGMRFAFFGSLLVQPYVGPAAGFGTITVDASSTQLVVYDASRSAVTTLKKNYAGMGFISGADITLLLKSNVQIFTDIEYQMIFADGGSFFTLGFFMGAGYRL</sequence>
<gene>
    <name evidence="2" type="ordered locus">Turpa_1751</name>
</gene>
<organism evidence="2 3">
    <name type="scientific">Turneriella parva (strain ATCC BAA-1111 / DSM 21527 / NCTC 11395 / H)</name>
    <name type="common">Leptospira parva</name>
    <dbReference type="NCBI Taxonomy" id="869212"/>
    <lineage>
        <taxon>Bacteria</taxon>
        <taxon>Pseudomonadati</taxon>
        <taxon>Spirochaetota</taxon>
        <taxon>Spirochaetia</taxon>
        <taxon>Leptospirales</taxon>
        <taxon>Leptospiraceae</taxon>
        <taxon>Turneriella</taxon>
    </lineage>
</organism>